<protein>
    <submittedName>
        <fullName evidence="2">SGT1-domain-containing protein</fullName>
    </submittedName>
</protein>
<dbReference type="GO" id="GO:0005634">
    <property type="term" value="C:nucleus"/>
    <property type="evidence" value="ECO:0007669"/>
    <property type="project" value="TreeGrafter"/>
</dbReference>
<gene>
    <name evidence="2" type="ORF">K504DRAFT_473249</name>
</gene>
<proteinExistence type="predicted"/>
<dbReference type="Pfam" id="PF07093">
    <property type="entry name" value="SGT1"/>
    <property type="match status" value="1"/>
</dbReference>
<feature type="region of interest" description="Disordered" evidence="1">
    <location>
        <begin position="540"/>
        <end position="583"/>
    </location>
</feature>
<feature type="compositionally biased region" description="Acidic residues" evidence="1">
    <location>
        <begin position="464"/>
        <end position="481"/>
    </location>
</feature>
<reference evidence="2" key="1">
    <citation type="journal article" date="2020" name="Stud. Mycol.">
        <title>101 Dothideomycetes genomes: a test case for predicting lifestyles and emergence of pathogens.</title>
        <authorList>
            <person name="Haridas S."/>
            <person name="Albert R."/>
            <person name="Binder M."/>
            <person name="Bloem J."/>
            <person name="Labutti K."/>
            <person name="Salamov A."/>
            <person name="Andreopoulos B."/>
            <person name="Baker S."/>
            <person name="Barry K."/>
            <person name="Bills G."/>
            <person name="Bluhm B."/>
            <person name="Cannon C."/>
            <person name="Castanera R."/>
            <person name="Culley D."/>
            <person name="Daum C."/>
            <person name="Ezra D."/>
            <person name="Gonzalez J."/>
            <person name="Henrissat B."/>
            <person name="Kuo A."/>
            <person name="Liang C."/>
            <person name="Lipzen A."/>
            <person name="Lutzoni F."/>
            <person name="Magnuson J."/>
            <person name="Mondo S."/>
            <person name="Nolan M."/>
            <person name="Ohm R."/>
            <person name="Pangilinan J."/>
            <person name="Park H.-J."/>
            <person name="Ramirez L."/>
            <person name="Alfaro M."/>
            <person name="Sun H."/>
            <person name="Tritt A."/>
            <person name="Yoshinaga Y."/>
            <person name="Zwiers L.-H."/>
            <person name="Turgeon B."/>
            <person name="Goodwin S."/>
            <person name="Spatafora J."/>
            <person name="Crous P."/>
            <person name="Grigoriev I."/>
        </authorList>
    </citation>
    <scope>NUCLEOTIDE SEQUENCE</scope>
    <source>
        <strain evidence="2">CBS 279.74</strain>
    </source>
</reference>
<dbReference type="AlphaFoldDB" id="A0A6G1KMP0"/>
<feature type="compositionally biased region" description="Acidic residues" evidence="1">
    <location>
        <begin position="570"/>
        <end position="583"/>
    </location>
</feature>
<dbReference type="PANTHER" id="PTHR13060:SF0">
    <property type="entry name" value="PROTEIN ECDYSONELESS HOMOLOG"/>
    <property type="match status" value="1"/>
</dbReference>
<feature type="region of interest" description="Disordered" evidence="1">
    <location>
        <begin position="420"/>
        <end position="481"/>
    </location>
</feature>
<sequence length="644" mass="72841">MDNIPKDDFKWFGEGFDGFPKKLPEDVVEYIVFIIDIKLSDVQIRERLQAFQRALITLEKKFLKDYIWQRDALKLELVREDGRWMLKGSTNYGDSVADEWLIVYLLRELSKEFKDAWIRIYDTDGEFLLIEGANALPKWLNPEVAEHRVWINMHRLLVIPLGKHGIPKPLKMEEALHIITETPAALHHLPKMEAEAFHRLKGYPTAIAENQHHATLPLPRKVAHILHLNPSYIAPIVEAFYLRDPISLRLIQPSKSKTTLIFPPEDFVEVSVRFTKVLYAQLLGQNWAAPGPWGIALSELVKKGPNKAEKSEIAIKLSAGLEMLLQHSLHSGKRPVREIKVLLEDLDSGDDTLPTDADIAGWPKREDDEAWLNIDFSEFEKELDGKGGTKPDAFGDKSAQENLKKMVERFNAFMNDEEAGIEGAGGLDPMDEDNDSDAGERKWDDPDDEDEDSDESNDDPPVQETEESDDDEDVEYADVEFNEYETALEKFMMLSPGEKAILTEDARALALAEEGDDDEDEEIRELSKAMEAELFSHDALNLDPNRGAGGKAIKKDIKGKGKGKAKMEDLVEEDEDDDDGDLLDDDYNLAENMLKSFKGQVGLAGPAGNLMGMMGVQFPNDADDEPKKEKTMDRTHAHFAQYQK</sequence>
<evidence type="ECO:0000313" key="2">
    <source>
        <dbReference type="EMBL" id="KAF2714109.1"/>
    </source>
</evidence>
<accession>A0A6G1KMP0</accession>
<evidence type="ECO:0000313" key="3">
    <source>
        <dbReference type="Proteomes" id="UP000799428"/>
    </source>
</evidence>
<dbReference type="OrthoDB" id="27237at2759"/>
<dbReference type="InterPro" id="IPR010770">
    <property type="entry name" value="Ecd"/>
</dbReference>
<name>A0A6G1KMP0_9PLEO</name>
<evidence type="ECO:0000256" key="1">
    <source>
        <dbReference type="SAM" id="MobiDB-lite"/>
    </source>
</evidence>
<organism evidence="2 3">
    <name type="scientific">Pleomassaria siparia CBS 279.74</name>
    <dbReference type="NCBI Taxonomy" id="1314801"/>
    <lineage>
        <taxon>Eukaryota</taxon>
        <taxon>Fungi</taxon>
        <taxon>Dikarya</taxon>
        <taxon>Ascomycota</taxon>
        <taxon>Pezizomycotina</taxon>
        <taxon>Dothideomycetes</taxon>
        <taxon>Pleosporomycetidae</taxon>
        <taxon>Pleosporales</taxon>
        <taxon>Pleomassariaceae</taxon>
        <taxon>Pleomassaria</taxon>
    </lineage>
</organism>
<feature type="compositionally biased region" description="Acidic residues" evidence="1">
    <location>
        <begin position="445"/>
        <end position="458"/>
    </location>
</feature>
<dbReference type="Proteomes" id="UP000799428">
    <property type="component" value="Unassembled WGS sequence"/>
</dbReference>
<feature type="compositionally biased region" description="Basic and acidic residues" evidence="1">
    <location>
        <begin position="625"/>
        <end position="636"/>
    </location>
</feature>
<keyword evidence="3" id="KW-1185">Reference proteome</keyword>
<feature type="compositionally biased region" description="Basic and acidic residues" evidence="1">
    <location>
        <begin position="553"/>
        <end position="569"/>
    </location>
</feature>
<dbReference type="PANTHER" id="PTHR13060">
    <property type="entry name" value="SGT1 PROTEIN HSGT1 SUPPRESSOR OF GCR2"/>
    <property type="match status" value="1"/>
</dbReference>
<feature type="region of interest" description="Disordered" evidence="1">
    <location>
        <begin position="615"/>
        <end position="644"/>
    </location>
</feature>
<dbReference type="EMBL" id="MU005765">
    <property type="protein sequence ID" value="KAF2714109.1"/>
    <property type="molecule type" value="Genomic_DNA"/>
</dbReference>